<dbReference type="RefSeq" id="WP_167929093.1">
    <property type="nucleotide sequence ID" value="NZ_JAATVY010000049.1"/>
</dbReference>
<evidence type="ECO:0000313" key="6">
    <source>
        <dbReference type="EMBL" id="NJC74189.1"/>
    </source>
</evidence>
<dbReference type="NCBIfam" id="TIGR00202">
    <property type="entry name" value="csrA"/>
    <property type="match status" value="1"/>
</dbReference>
<evidence type="ECO:0000256" key="5">
    <source>
        <dbReference type="SAM" id="MobiDB-lite"/>
    </source>
</evidence>
<evidence type="ECO:0000256" key="1">
    <source>
        <dbReference type="ARBA" id="ARBA00022490"/>
    </source>
</evidence>
<evidence type="ECO:0000256" key="2">
    <source>
        <dbReference type="ARBA" id="ARBA00022845"/>
    </source>
</evidence>
<evidence type="ECO:0000256" key="3">
    <source>
        <dbReference type="ARBA" id="ARBA00022884"/>
    </source>
</evidence>
<keyword evidence="4" id="KW-1005">Bacterial flagellum biogenesis</keyword>
<dbReference type="PANTHER" id="PTHR34984:SF1">
    <property type="entry name" value="CARBON STORAGE REGULATOR"/>
    <property type="match status" value="1"/>
</dbReference>
<dbReference type="Gene3D" id="2.60.40.4380">
    <property type="entry name" value="Translational regulator CsrA"/>
    <property type="match status" value="1"/>
</dbReference>
<dbReference type="InterPro" id="IPR003751">
    <property type="entry name" value="CsrA"/>
</dbReference>
<accession>A0ABX0Y6Z3</accession>
<dbReference type="PANTHER" id="PTHR34984">
    <property type="entry name" value="CARBON STORAGE REGULATOR"/>
    <property type="match status" value="1"/>
</dbReference>
<keyword evidence="4" id="KW-0678">Repressor</keyword>
<sequence length="87" mass="9413">MLVLTRRPGESVVVGDDVVITVLDVRGDVVRLGIKAPRSVQVHREEVYLELRKVNQEAASPSDGAVEALTRRLRPGGEKAQAPADEA</sequence>
<name>A0ABX0Y6Z3_9ACTN</name>
<dbReference type="Pfam" id="PF02599">
    <property type="entry name" value="CsrA"/>
    <property type="match status" value="1"/>
</dbReference>
<dbReference type="EMBL" id="JAATVY010000049">
    <property type="protein sequence ID" value="NJC74189.1"/>
    <property type="molecule type" value="Genomic_DNA"/>
</dbReference>
<gene>
    <name evidence="4 6" type="primary">csrA</name>
    <name evidence="6" type="ORF">HC031_31410</name>
</gene>
<feature type="region of interest" description="Disordered" evidence="5">
    <location>
        <begin position="60"/>
        <end position="87"/>
    </location>
</feature>
<organism evidence="6 7">
    <name type="scientific">Planosporangium thailandense</name>
    <dbReference type="NCBI Taxonomy" id="765197"/>
    <lineage>
        <taxon>Bacteria</taxon>
        <taxon>Bacillati</taxon>
        <taxon>Actinomycetota</taxon>
        <taxon>Actinomycetes</taxon>
        <taxon>Micromonosporales</taxon>
        <taxon>Micromonosporaceae</taxon>
        <taxon>Planosporangium</taxon>
    </lineage>
</organism>
<comment type="subcellular location">
    <subcellularLocation>
        <location evidence="4">Cytoplasm</location>
    </subcellularLocation>
</comment>
<dbReference type="Proteomes" id="UP000722989">
    <property type="component" value="Unassembled WGS sequence"/>
</dbReference>
<keyword evidence="2 4" id="KW-0810">Translation regulation</keyword>
<comment type="caution">
    <text evidence="6">The sequence shown here is derived from an EMBL/GenBank/DDBJ whole genome shotgun (WGS) entry which is preliminary data.</text>
</comment>
<reference evidence="6 7" key="1">
    <citation type="submission" date="2020-03" db="EMBL/GenBank/DDBJ databases">
        <title>WGS of the type strain of Planosporangium spp.</title>
        <authorList>
            <person name="Thawai C."/>
        </authorList>
    </citation>
    <scope>NUCLEOTIDE SEQUENCE [LARGE SCALE GENOMIC DNA]</scope>
    <source>
        <strain evidence="6 7">TBRC 5610</strain>
    </source>
</reference>
<comment type="function">
    <text evidence="4">A translational regulator that binds mRNA to regulate translation initiation and/or mRNA stability. Usually binds in the 5'-UTR at or near the Shine-Dalgarno sequence preventing ribosome-binding, thus repressing translation. Its main target seems to be the major flagellin gene, while its function is anatagonized by FliW.</text>
</comment>
<dbReference type="NCBIfam" id="NF002469">
    <property type="entry name" value="PRK01712.1"/>
    <property type="match status" value="1"/>
</dbReference>
<keyword evidence="7" id="KW-1185">Reference proteome</keyword>
<comment type="subunit">
    <text evidence="4">Homodimer; the beta-strands of each monomer intercalate to form a hydrophobic core, while the alpha-helices form wings that extend away from the core.</text>
</comment>
<dbReference type="InterPro" id="IPR036107">
    <property type="entry name" value="CsrA_sf"/>
</dbReference>
<evidence type="ECO:0000313" key="7">
    <source>
        <dbReference type="Proteomes" id="UP000722989"/>
    </source>
</evidence>
<dbReference type="SUPFAM" id="SSF117130">
    <property type="entry name" value="CsrA-like"/>
    <property type="match status" value="1"/>
</dbReference>
<dbReference type="HAMAP" id="MF_00167">
    <property type="entry name" value="CsrA"/>
    <property type="match status" value="1"/>
</dbReference>
<proteinExistence type="inferred from homology"/>
<keyword evidence="1 4" id="KW-0963">Cytoplasm</keyword>
<evidence type="ECO:0000256" key="4">
    <source>
        <dbReference type="HAMAP-Rule" id="MF_00167"/>
    </source>
</evidence>
<comment type="similarity">
    <text evidence="4">Belongs to the CsrA/RsmA family.</text>
</comment>
<keyword evidence="3 4" id="KW-0694">RNA-binding</keyword>
<protein>
    <recommendedName>
        <fullName evidence="4">Translational regulator CsrA</fullName>
    </recommendedName>
</protein>